<dbReference type="Proteomes" id="UP001223214">
    <property type="component" value="Unassembled WGS sequence"/>
</dbReference>
<protein>
    <submittedName>
        <fullName evidence="2">DUF927 domain-containing protein</fullName>
    </submittedName>
</protein>
<dbReference type="EMBL" id="JASSOM010000088">
    <property type="protein sequence ID" value="MDK9365945.1"/>
    <property type="molecule type" value="Genomic_DNA"/>
</dbReference>
<evidence type="ECO:0000313" key="3">
    <source>
        <dbReference type="Proteomes" id="UP001223214"/>
    </source>
</evidence>
<sequence>MVKENIKLPVKLKAMSEMSEGQTKAYLLARIRNVHAKEWQYLLLAASDTNDDRVIRRKLLDAGVSRELSKDEWKQIYAELRKPTDAYFVFSDKPGYIWVNGTLCYITTNAQVIGEYTGCPPFPAPDSKAFTGDESSQGKLEEWQKNVAEPALHSECMVLALCSAFAGYCIYFTNIKSGGFHFYGQSSGGKSTVLLAGASVRGNAGIVSSWKTTEAACEETAEAHNHNLLIKDELKLLDKSPDEAARKAMDICYMLGDGRGKRRSLGYQKSPASWLLVMLSAGERSLGQHASDGGLERMKGEEVRLVDVPVDDNQEYGVVNSLPEGMNAGEFIEFIQNQCCQYYGTAGPEFVGKLLRKGEDNIRAKLAQLINKFLIHHKMDDCNDGVQRRIALRFALAYASGILAVNLKILPYDRKDIMKAVSACYCMAKKPVAVKKEGFFKKKFISELLSPNLLNVKSEGYSRDELESRDILVVTIKNQVALAVKKDVFKEALLADEKLLRQHDILFTDAKGRSTRQIPINGGYLSRRYCLKAEALRLFLY</sequence>
<dbReference type="RefSeq" id="WP_086529298.1">
    <property type="nucleotide sequence ID" value="NZ_JASSOM010000088.1"/>
</dbReference>
<keyword evidence="3" id="KW-1185">Reference proteome</keyword>
<dbReference type="InterPro" id="IPR009270">
    <property type="entry name" value="DUF927"/>
</dbReference>
<reference evidence="2 3" key="1">
    <citation type="submission" date="2023-06" db="EMBL/GenBank/DDBJ databases">
        <title>Identification and characterization of antibiotic-resistant Gram-negative bacteria.</title>
        <authorList>
            <person name="Cho G.-S."/>
            <person name="Lee J."/>
            <person name="Tai E."/>
            <person name="Jeong S."/>
            <person name="Kim I."/>
            <person name="Kim B.-E."/>
            <person name="Jeong M.-I."/>
            <person name="Oh K.-K."/>
            <person name="Franz C.M.A.P."/>
        </authorList>
    </citation>
    <scope>NUCLEOTIDE SEQUENCE [LARGE SCALE GENOMIC DNA]</scope>
    <source>
        <strain evidence="2 3">V106_12</strain>
    </source>
</reference>
<name>A0AAP4FYD0_9ENTR</name>
<evidence type="ECO:0000259" key="1">
    <source>
        <dbReference type="Pfam" id="PF06048"/>
    </source>
</evidence>
<proteinExistence type="predicted"/>
<evidence type="ECO:0000313" key="2">
    <source>
        <dbReference type="EMBL" id="MDK9365945.1"/>
    </source>
</evidence>
<gene>
    <name evidence="2" type="ORF">QQF32_22375</name>
</gene>
<accession>A0AAP4FYD0</accession>
<comment type="caution">
    <text evidence="2">The sequence shown here is derived from an EMBL/GenBank/DDBJ whole genome shotgun (WGS) entry which is preliminary data.</text>
</comment>
<dbReference type="Pfam" id="PF06048">
    <property type="entry name" value="DUF927"/>
    <property type="match status" value="1"/>
</dbReference>
<feature type="domain" description="DUF927" evidence="1">
    <location>
        <begin position="7"/>
        <end position="264"/>
    </location>
</feature>
<dbReference type="AlphaFoldDB" id="A0AAP4FYD0"/>
<organism evidence="2 3">
    <name type="scientific">Lelliottia wanjuensis</name>
    <dbReference type="NCBI Taxonomy" id="3050585"/>
    <lineage>
        <taxon>Bacteria</taxon>
        <taxon>Pseudomonadati</taxon>
        <taxon>Pseudomonadota</taxon>
        <taxon>Gammaproteobacteria</taxon>
        <taxon>Enterobacterales</taxon>
        <taxon>Enterobacteriaceae</taxon>
        <taxon>Lelliottia</taxon>
    </lineage>
</organism>